<dbReference type="EMBL" id="CAMGYJ010000008">
    <property type="protein sequence ID" value="CAI0458086.1"/>
    <property type="molecule type" value="Genomic_DNA"/>
</dbReference>
<evidence type="ECO:0000313" key="9">
    <source>
        <dbReference type="Proteomes" id="UP001154282"/>
    </source>
</evidence>
<evidence type="ECO:0000256" key="4">
    <source>
        <dbReference type="ARBA" id="ARBA00023002"/>
    </source>
</evidence>
<evidence type="ECO:0000256" key="2">
    <source>
        <dbReference type="ARBA" id="ARBA00008056"/>
    </source>
</evidence>
<comment type="similarity">
    <text evidence="2 6">Belongs to the iron/ascorbate-dependent oxidoreductase family.</text>
</comment>
<evidence type="ECO:0000313" key="8">
    <source>
        <dbReference type="EMBL" id="CAI0458086.1"/>
    </source>
</evidence>
<dbReference type="GO" id="GO:0046872">
    <property type="term" value="F:metal ion binding"/>
    <property type="evidence" value="ECO:0007669"/>
    <property type="project" value="UniProtKB-KW"/>
</dbReference>
<reference evidence="8" key="1">
    <citation type="submission" date="2022-08" db="EMBL/GenBank/DDBJ databases">
        <authorList>
            <person name="Gutierrez-Valencia J."/>
        </authorList>
    </citation>
    <scope>NUCLEOTIDE SEQUENCE</scope>
</reference>
<dbReference type="InterPro" id="IPR027443">
    <property type="entry name" value="IPNS-like_sf"/>
</dbReference>
<dbReference type="PANTHER" id="PTHR10209:SF791">
    <property type="entry name" value="1-AMINOCYCLOPROPANE-1-CARBOXYLATE OXIDASE HOMOLOG 1"/>
    <property type="match status" value="1"/>
</dbReference>
<dbReference type="GO" id="GO:0051213">
    <property type="term" value="F:dioxygenase activity"/>
    <property type="evidence" value="ECO:0007669"/>
    <property type="project" value="UniProtKB-ARBA"/>
</dbReference>
<protein>
    <recommendedName>
        <fullName evidence="7">Fe2OG dioxygenase domain-containing protein</fullName>
    </recommendedName>
</protein>
<dbReference type="PROSITE" id="PS51471">
    <property type="entry name" value="FE2OG_OXY"/>
    <property type="match status" value="1"/>
</dbReference>
<dbReference type="Proteomes" id="UP001154282">
    <property type="component" value="Unassembled WGS sequence"/>
</dbReference>
<evidence type="ECO:0000256" key="6">
    <source>
        <dbReference type="RuleBase" id="RU003682"/>
    </source>
</evidence>
<keyword evidence="4 6" id="KW-0560">Oxidoreductase</keyword>
<accession>A0AAV0NHL5</accession>
<keyword evidence="5 6" id="KW-0408">Iron</keyword>
<dbReference type="Pfam" id="PF03171">
    <property type="entry name" value="2OG-FeII_Oxy"/>
    <property type="match status" value="1"/>
</dbReference>
<evidence type="ECO:0000259" key="7">
    <source>
        <dbReference type="PROSITE" id="PS51471"/>
    </source>
</evidence>
<gene>
    <name evidence="8" type="ORF">LITE_LOCUS33376</name>
</gene>
<dbReference type="InterPro" id="IPR005123">
    <property type="entry name" value="Oxoglu/Fe-dep_dioxygenase_dom"/>
</dbReference>
<dbReference type="FunFam" id="2.60.120.330:FF:000005">
    <property type="entry name" value="1-aminocyclopropane-1-carboxylate oxidase homolog 1"/>
    <property type="match status" value="1"/>
</dbReference>
<proteinExistence type="inferred from homology"/>
<name>A0AAV0NHL5_9ROSI</name>
<dbReference type="AlphaFoldDB" id="A0AAV0NHL5"/>
<organism evidence="8 9">
    <name type="scientific">Linum tenue</name>
    <dbReference type="NCBI Taxonomy" id="586396"/>
    <lineage>
        <taxon>Eukaryota</taxon>
        <taxon>Viridiplantae</taxon>
        <taxon>Streptophyta</taxon>
        <taxon>Embryophyta</taxon>
        <taxon>Tracheophyta</taxon>
        <taxon>Spermatophyta</taxon>
        <taxon>Magnoliopsida</taxon>
        <taxon>eudicotyledons</taxon>
        <taxon>Gunneridae</taxon>
        <taxon>Pentapetalae</taxon>
        <taxon>rosids</taxon>
        <taxon>fabids</taxon>
        <taxon>Malpighiales</taxon>
        <taxon>Linaceae</taxon>
        <taxon>Linum</taxon>
    </lineage>
</organism>
<evidence type="ECO:0000256" key="3">
    <source>
        <dbReference type="ARBA" id="ARBA00022723"/>
    </source>
</evidence>
<dbReference type="InterPro" id="IPR044861">
    <property type="entry name" value="IPNS-like_FE2OG_OXY"/>
</dbReference>
<dbReference type="InterPro" id="IPR026992">
    <property type="entry name" value="DIOX_N"/>
</dbReference>
<keyword evidence="3 6" id="KW-0479">Metal-binding</keyword>
<evidence type="ECO:0000256" key="1">
    <source>
        <dbReference type="ARBA" id="ARBA00001962"/>
    </source>
</evidence>
<keyword evidence="9" id="KW-1185">Reference proteome</keyword>
<sequence length="375" mass="41633">MEAASTHKPAYDRLAELKSFDETKAGVKGLADAGITHLPRIFHAPPHLLDNISPSAAASDPHHHHHHPNSIFPIIDLEGASQDPAKRNAIVNKLSEASANWGFFQIVNHGIPLTTLDEMKSGVRRFHEQDAEQRRQFYTRNFSSRIVYNSNFDLYTGPAANWRDTVSFNMAPDPLKPEQLPTVCGEIVAEYSAEVVKLGDLLFELLSEALGLRSNYLKDLDCGRGIQMVCHYYPACPQPELTLGATKHADNDFITVLLQDHIGGLQVLHQGKWIDVPPLPEALVINIGDFLQLISNDKFISVEHRVLANSRGPRVSVACLFGTYLFPNPRKYGPIEELLSAENPAKYRETTTAEYVCCGNDKGLDGSSTLLQFKL</sequence>
<evidence type="ECO:0000256" key="5">
    <source>
        <dbReference type="ARBA" id="ARBA00023004"/>
    </source>
</evidence>
<comment type="cofactor">
    <cofactor evidence="1">
        <name>Fe cation</name>
        <dbReference type="ChEBI" id="CHEBI:24875"/>
    </cofactor>
</comment>
<dbReference type="PANTHER" id="PTHR10209">
    <property type="entry name" value="OXIDOREDUCTASE, 2OG-FE II OXYGENASE FAMILY PROTEIN"/>
    <property type="match status" value="1"/>
</dbReference>
<dbReference type="Gene3D" id="2.60.120.330">
    <property type="entry name" value="B-lactam Antibiotic, Isopenicillin N Synthase, Chain"/>
    <property type="match status" value="1"/>
</dbReference>
<feature type="domain" description="Fe2OG dioxygenase" evidence="7">
    <location>
        <begin position="224"/>
        <end position="324"/>
    </location>
</feature>
<comment type="caution">
    <text evidence="8">The sequence shown here is derived from an EMBL/GenBank/DDBJ whole genome shotgun (WGS) entry which is preliminary data.</text>
</comment>
<dbReference type="SUPFAM" id="SSF51197">
    <property type="entry name" value="Clavaminate synthase-like"/>
    <property type="match status" value="1"/>
</dbReference>
<dbReference type="Pfam" id="PF14226">
    <property type="entry name" value="DIOX_N"/>
    <property type="match status" value="1"/>
</dbReference>